<dbReference type="FunFam" id="3.30.300.30:FF:000006">
    <property type="entry name" value="Long-chain-fatty-acid--CoA ligase FadD"/>
    <property type="match status" value="1"/>
</dbReference>
<dbReference type="STRING" id="1317117.ATO7_09062"/>
<dbReference type="OrthoDB" id="9803968at2"/>
<evidence type="ECO:0000259" key="16">
    <source>
        <dbReference type="Pfam" id="PF13193"/>
    </source>
</evidence>
<dbReference type="RefSeq" id="WP_146680252.1">
    <property type="nucleotide sequence ID" value="NZ_AQQV01000002.1"/>
</dbReference>
<keyword evidence="5 17" id="KW-0436">Ligase</keyword>
<keyword evidence="9" id="KW-0460">Magnesium</keyword>
<dbReference type="FunFam" id="3.40.50.12780:FF:000003">
    <property type="entry name" value="Long-chain-fatty-acid--CoA ligase FadD"/>
    <property type="match status" value="1"/>
</dbReference>
<protein>
    <recommendedName>
        <fullName evidence="13">Long-chain-fatty-acid--CoA ligase</fullName>
        <ecNumber evidence="12">6.2.1.3</ecNumber>
    </recommendedName>
    <alternativeName>
        <fullName evidence="14">Long-chain acyl-CoA synthetase</fullName>
    </alternativeName>
</protein>
<dbReference type="GO" id="GO:0004467">
    <property type="term" value="F:long-chain fatty acid-CoA ligase activity"/>
    <property type="evidence" value="ECO:0007669"/>
    <property type="project" value="UniProtKB-EC"/>
</dbReference>
<dbReference type="CDD" id="cd05936">
    <property type="entry name" value="FC-FACS_FadD_like"/>
    <property type="match status" value="1"/>
</dbReference>
<dbReference type="InterPro" id="IPR045851">
    <property type="entry name" value="AMP-bd_C_sf"/>
</dbReference>
<dbReference type="Gene3D" id="3.40.50.12780">
    <property type="entry name" value="N-terminal domain of ligase-like"/>
    <property type="match status" value="1"/>
</dbReference>
<dbReference type="EMBL" id="AQQV01000002">
    <property type="protein sequence ID" value="ORE87178.1"/>
    <property type="molecule type" value="Genomic_DNA"/>
</dbReference>
<comment type="pathway">
    <text evidence="3">Lipid metabolism; fatty acid beta-oxidation.</text>
</comment>
<evidence type="ECO:0000256" key="11">
    <source>
        <dbReference type="ARBA" id="ARBA00023136"/>
    </source>
</evidence>
<comment type="caution">
    <text evidence="17">The sequence shown here is derived from an EMBL/GenBank/DDBJ whole genome shotgun (WGS) entry which is preliminary data.</text>
</comment>
<dbReference type="AlphaFoldDB" id="A0A1Y1SDV3"/>
<dbReference type="EC" id="6.2.1.3" evidence="12"/>
<evidence type="ECO:0000256" key="4">
    <source>
        <dbReference type="ARBA" id="ARBA00006432"/>
    </source>
</evidence>
<evidence type="ECO:0000313" key="17">
    <source>
        <dbReference type="EMBL" id="ORE87178.1"/>
    </source>
</evidence>
<keyword evidence="7" id="KW-0276">Fatty acid metabolism</keyword>
<dbReference type="Pfam" id="PF00501">
    <property type="entry name" value="AMP-binding"/>
    <property type="match status" value="1"/>
</dbReference>
<evidence type="ECO:0000256" key="2">
    <source>
        <dbReference type="ARBA" id="ARBA00004170"/>
    </source>
</evidence>
<comment type="subcellular location">
    <subcellularLocation>
        <location evidence="2">Membrane</location>
        <topology evidence="2">Peripheral membrane protein</topology>
    </subcellularLocation>
</comment>
<dbReference type="InterPro" id="IPR050237">
    <property type="entry name" value="ATP-dep_AMP-bd_enzyme"/>
</dbReference>
<evidence type="ECO:0000256" key="12">
    <source>
        <dbReference type="ARBA" id="ARBA00026121"/>
    </source>
</evidence>
<evidence type="ECO:0000256" key="7">
    <source>
        <dbReference type="ARBA" id="ARBA00022832"/>
    </source>
</evidence>
<dbReference type="GO" id="GO:0005524">
    <property type="term" value="F:ATP binding"/>
    <property type="evidence" value="ECO:0007669"/>
    <property type="project" value="UniProtKB-KW"/>
</dbReference>
<keyword evidence="18" id="KW-1185">Reference proteome</keyword>
<evidence type="ECO:0000256" key="5">
    <source>
        <dbReference type="ARBA" id="ARBA00022598"/>
    </source>
</evidence>
<dbReference type="PANTHER" id="PTHR43767">
    <property type="entry name" value="LONG-CHAIN-FATTY-ACID--COA LIGASE"/>
    <property type="match status" value="1"/>
</dbReference>
<keyword evidence="10" id="KW-0443">Lipid metabolism</keyword>
<dbReference type="GO" id="GO:0016020">
    <property type="term" value="C:membrane"/>
    <property type="evidence" value="ECO:0007669"/>
    <property type="project" value="UniProtKB-SubCell"/>
</dbReference>
<evidence type="ECO:0000313" key="18">
    <source>
        <dbReference type="Proteomes" id="UP000192342"/>
    </source>
</evidence>
<evidence type="ECO:0000256" key="1">
    <source>
        <dbReference type="ARBA" id="ARBA00001946"/>
    </source>
</evidence>
<evidence type="ECO:0000256" key="14">
    <source>
        <dbReference type="ARBA" id="ARBA00042773"/>
    </source>
</evidence>
<dbReference type="Pfam" id="PF13193">
    <property type="entry name" value="AMP-binding_C"/>
    <property type="match status" value="1"/>
</dbReference>
<dbReference type="Proteomes" id="UP000192342">
    <property type="component" value="Unassembled WGS sequence"/>
</dbReference>
<keyword evidence="6" id="KW-0547">Nucleotide-binding</keyword>
<organism evidence="17 18">
    <name type="scientific">Oceanococcus atlanticus</name>
    <dbReference type="NCBI Taxonomy" id="1317117"/>
    <lineage>
        <taxon>Bacteria</taxon>
        <taxon>Pseudomonadati</taxon>
        <taxon>Pseudomonadota</taxon>
        <taxon>Gammaproteobacteria</taxon>
        <taxon>Chromatiales</taxon>
        <taxon>Oceanococcaceae</taxon>
        <taxon>Oceanococcus</taxon>
    </lineage>
</organism>
<evidence type="ECO:0000256" key="6">
    <source>
        <dbReference type="ARBA" id="ARBA00022741"/>
    </source>
</evidence>
<evidence type="ECO:0000256" key="13">
    <source>
        <dbReference type="ARBA" id="ARBA00039545"/>
    </source>
</evidence>
<dbReference type="Gene3D" id="3.30.300.30">
    <property type="match status" value="1"/>
</dbReference>
<feature type="domain" description="AMP-binding enzyme C-terminal" evidence="16">
    <location>
        <begin position="456"/>
        <end position="530"/>
    </location>
</feature>
<dbReference type="PANTHER" id="PTHR43767:SF8">
    <property type="entry name" value="LONG-CHAIN-FATTY-ACID--COA LIGASE"/>
    <property type="match status" value="1"/>
</dbReference>
<evidence type="ECO:0000259" key="15">
    <source>
        <dbReference type="Pfam" id="PF00501"/>
    </source>
</evidence>
<evidence type="ECO:0000256" key="9">
    <source>
        <dbReference type="ARBA" id="ARBA00022842"/>
    </source>
</evidence>
<gene>
    <name evidence="17" type="ORF">ATO7_09062</name>
</gene>
<evidence type="ECO:0000256" key="10">
    <source>
        <dbReference type="ARBA" id="ARBA00023098"/>
    </source>
</evidence>
<dbReference type="InterPro" id="IPR042099">
    <property type="entry name" value="ANL_N_sf"/>
</dbReference>
<keyword evidence="11" id="KW-0472">Membrane</keyword>
<reference evidence="17 18" key="1">
    <citation type="submission" date="2013-04" db="EMBL/GenBank/DDBJ databases">
        <title>Oceanococcus atlanticus 22II-S10r2 Genome Sequencing.</title>
        <authorList>
            <person name="Lai Q."/>
            <person name="Li G."/>
            <person name="Shao Z."/>
        </authorList>
    </citation>
    <scope>NUCLEOTIDE SEQUENCE [LARGE SCALE GENOMIC DNA]</scope>
    <source>
        <strain evidence="17 18">22II-S10r2</strain>
    </source>
</reference>
<evidence type="ECO:0000256" key="3">
    <source>
        <dbReference type="ARBA" id="ARBA00005005"/>
    </source>
</evidence>
<evidence type="ECO:0000256" key="8">
    <source>
        <dbReference type="ARBA" id="ARBA00022840"/>
    </source>
</evidence>
<sequence length="639" mass="69732">MSVSLEQTYPDWVPNQITFPSEGNVADVLLQDCRRYADRTAFACAEDTLSYRELEQLSERLAVYLLSECRLNKGDRVAVMMPNLIAYPISVLGILRAGLVVVNVNPLYTARELKHQLVDSGAKAIIIAQPFLAALDEALPDTVVENVLLTPMAETVKPSGLYGGEARIALNDALSVEGDLDEVAVVPNDVAFLQYTGGTTGPSKGATLSHGNIMANQQQLLGWIEPCMAALPDQDQHVVITALPLYHIFALTVNALAMMHHGACNVLVPNPRDLPALVDTFKRYPVSMFSAVNTLFNGLLHTPGFDQVDFSRLCLAAGGGASVQAAVAQRWQAVTGKSIVEGYGLSETSPLVTLNAPDAGNHSGTVGFAMPSTDIVLLDEQDNPVADGEPGELCVRGPQVMVGYWNRPDANAEVFTDDGYFRTGDIAVRYANGSYQIVDRKKDMILVSGFNVYPAEIEAVCASHEAVVESACVGVPDERTGEAVKVFVVRSSDALKAEQLIAYCRDNLTPYKVPRQVEFLAELPKSPVGKILRRELRGLIQRSHLGRTFHNASRRLARGVFFCLKRAQQKSDVSYIATARFRTRPVTAVRQSSGAVFFIMNTGRWLSLNKKIIPQALAETRNRKPEVFKNVVLANWLSS</sequence>
<accession>A0A1Y1SDV3</accession>
<dbReference type="PROSITE" id="PS00455">
    <property type="entry name" value="AMP_BINDING"/>
    <property type="match status" value="1"/>
</dbReference>
<comment type="cofactor">
    <cofactor evidence="1">
        <name>Mg(2+)</name>
        <dbReference type="ChEBI" id="CHEBI:18420"/>
    </cofactor>
</comment>
<name>A0A1Y1SDV3_9GAMM</name>
<keyword evidence="8" id="KW-0067">ATP-binding</keyword>
<feature type="domain" description="AMP-dependent synthetase/ligase" evidence="15">
    <location>
        <begin position="32"/>
        <end position="405"/>
    </location>
</feature>
<dbReference type="SUPFAM" id="SSF56801">
    <property type="entry name" value="Acetyl-CoA synthetase-like"/>
    <property type="match status" value="1"/>
</dbReference>
<proteinExistence type="inferred from homology"/>
<dbReference type="InterPro" id="IPR000873">
    <property type="entry name" value="AMP-dep_synth/lig_dom"/>
</dbReference>
<dbReference type="InterPro" id="IPR025110">
    <property type="entry name" value="AMP-bd_C"/>
</dbReference>
<dbReference type="InterPro" id="IPR020845">
    <property type="entry name" value="AMP-binding_CS"/>
</dbReference>
<comment type="similarity">
    <text evidence="4">Belongs to the ATP-dependent AMP-binding enzyme family.</text>
</comment>